<dbReference type="InterPro" id="IPR057270">
    <property type="entry name" value="Ycgb-like"/>
</dbReference>
<evidence type="ECO:0000259" key="1">
    <source>
        <dbReference type="Pfam" id="PF04293"/>
    </source>
</evidence>
<dbReference type="NCBIfam" id="NF008737">
    <property type="entry name" value="PRK11767.1"/>
    <property type="match status" value="1"/>
</dbReference>
<reference evidence="3 4" key="1">
    <citation type="submission" date="2021-03" db="EMBL/GenBank/DDBJ databases">
        <title>Oceanisphaera sp. nov., isolated from the intestine.</title>
        <authorList>
            <person name="Zhao L.-H."/>
            <person name="Shi L.-F."/>
        </authorList>
    </citation>
    <scope>NUCLEOTIDE SEQUENCE [LARGE SCALE GENOMIC DNA]</scope>
    <source>
        <strain evidence="3 4">DM8</strain>
    </source>
</reference>
<evidence type="ECO:0000313" key="4">
    <source>
        <dbReference type="Proteomes" id="UP000664882"/>
    </source>
</evidence>
<gene>
    <name evidence="3" type="ORF">J3U76_07270</name>
</gene>
<evidence type="ECO:0000313" key="3">
    <source>
        <dbReference type="EMBL" id="MBO1519428.1"/>
    </source>
</evidence>
<dbReference type="PANTHER" id="PTHR30029:SF2">
    <property type="entry name" value="STAGE V SPORULATION PROTEIN R"/>
    <property type="match status" value="1"/>
</dbReference>
<comment type="caution">
    <text evidence="3">The sequence shown here is derived from an EMBL/GenBank/DDBJ whole genome shotgun (WGS) entry which is preliminary data.</text>
</comment>
<sequence>MIEFQTCTQPLSDGPDWTFELLEAYHSEIARIAAHYGLSTYPNQIEIIMGEQMMDAYSSIGMPIGYHHWSYGKKFIQTEQTYKRGQMGLAYEIVINSNPCIAYLMEENTLPMQALVIAHASYGHNSFFKNNYLFKAWTDAESIIDYLLFAKHYISECEEKHGVLAVEALLDSCHALMNYGVDRYKRPQQLSLAEEKRRQKAREAYLQTQVNELWKTLPRAAEEQAAPKPRYPAEPEENLLYFIEKNAPLLKPWQREIVRIVRKISQYFYPQKQTQVMNEGWATFWHYTITQHLYDEGLVTDSFMLEILHNHTNVIYQPPYNSPHYSGINPYALGFAMFVDLRRICEHPTAEDKAWFPDIAGSDWVKTLHFAMENFKDESFISQFLSPKVMRDLHLFAVSDDDTLSYLEISAIHDEQGYKALRQTLSDQYNLANLEPNIQVHNVEIKGDRSLTLRYVPHNRIPLADSHCEMLKHIHQLWGFNVILEQENTEGSANIIGRCPPLKES</sequence>
<dbReference type="RefSeq" id="WP_208005306.1">
    <property type="nucleotide sequence ID" value="NZ_JAGDFX010000007.1"/>
</dbReference>
<dbReference type="InterPro" id="IPR007390">
    <property type="entry name" value="Spore_V_R"/>
</dbReference>
<evidence type="ECO:0000259" key="2">
    <source>
        <dbReference type="Pfam" id="PF24755"/>
    </source>
</evidence>
<dbReference type="Pfam" id="PF24755">
    <property type="entry name" value="SpoVR_C"/>
    <property type="match status" value="1"/>
</dbReference>
<feature type="domain" description="SpoVR protein-like N-terminal" evidence="1">
    <location>
        <begin position="16"/>
        <end position="432"/>
    </location>
</feature>
<protein>
    <submittedName>
        <fullName evidence="3">SpoVR family protein</fullName>
    </submittedName>
</protein>
<dbReference type="Proteomes" id="UP000664882">
    <property type="component" value="Unassembled WGS sequence"/>
</dbReference>
<dbReference type="InterPro" id="IPR056174">
    <property type="entry name" value="SpoVR_N"/>
</dbReference>
<accession>A0ABS3NFR9</accession>
<name>A0ABS3NFR9_9GAMM</name>
<dbReference type="InterPro" id="IPR057008">
    <property type="entry name" value="SpoVR-like_C"/>
</dbReference>
<dbReference type="PANTHER" id="PTHR30029">
    <property type="entry name" value="STAGE V SPORULATION PROTEIN R"/>
    <property type="match status" value="1"/>
</dbReference>
<dbReference type="EMBL" id="JAGDFX010000007">
    <property type="protein sequence ID" value="MBO1519428.1"/>
    <property type="molecule type" value="Genomic_DNA"/>
</dbReference>
<feature type="domain" description="SpoVR-like C-terminal" evidence="2">
    <location>
        <begin position="436"/>
        <end position="488"/>
    </location>
</feature>
<proteinExistence type="predicted"/>
<keyword evidence="4" id="KW-1185">Reference proteome</keyword>
<dbReference type="Pfam" id="PF04293">
    <property type="entry name" value="SpoVR"/>
    <property type="match status" value="1"/>
</dbReference>
<organism evidence="3 4">
    <name type="scientific">Oceanisphaera pacifica</name>
    <dbReference type="NCBI Taxonomy" id="2818389"/>
    <lineage>
        <taxon>Bacteria</taxon>
        <taxon>Pseudomonadati</taxon>
        <taxon>Pseudomonadota</taxon>
        <taxon>Gammaproteobacteria</taxon>
        <taxon>Aeromonadales</taxon>
        <taxon>Aeromonadaceae</taxon>
        <taxon>Oceanisphaera</taxon>
    </lineage>
</organism>